<feature type="domain" description="C2H2-type" evidence="14">
    <location>
        <begin position="575"/>
        <end position="602"/>
    </location>
</feature>
<dbReference type="InterPro" id="IPR013087">
    <property type="entry name" value="Znf_C2H2_type"/>
</dbReference>
<keyword evidence="5" id="KW-0677">Repeat</keyword>
<evidence type="ECO:0000313" key="17">
    <source>
        <dbReference type="RefSeq" id="XP_030048106.1"/>
    </source>
</evidence>
<keyword evidence="4" id="KW-0479">Metal-binding</keyword>
<dbReference type="GO" id="GO:0005667">
    <property type="term" value="C:transcription regulator complex"/>
    <property type="evidence" value="ECO:0007669"/>
    <property type="project" value="TreeGrafter"/>
</dbReference>
<feature type="domain" description="C2H2-type" evidence="14">
    <location>
        <begin position="547"/>
        <end position="574"/>
    </location>
</feature>
<organism evidence="16 17">
    <name type="scientific">Microcaecilia unicolor</name>
    <dbReference type="NCBI Taxonomy" id="1415580"/>
    <lineage>
        <taxon>Eukaryota</taxon>
        <taxon>Metazoa</taxon>
        <taxon>Chordata</taxon>
        <taxon>Craniata</taxon>
        <taxon>Vertebrata</taxon>
        <taxon>Euteleostomi</taxon>
        <taxon>Amphibia</taxon>
        <taxon>Gymnophiona</taxon>
        <taxon>Siphonopidae</taxon>
        <taxon>Microcaecilia</taxon>
    </lineage>
</organism>
<sequence>MSALVSDQALFKDVAAYFLEVDLDILGEWQKELYKKVIKEVHDILISQGYSIVNPHVIFKIKNEDEKYFTQHFEWEEKENPDDLIKNLPVLTSVISLGVKQEEDLPLMDPPKSETSEQTHPPVTSFYSVRPDILIQFEQKGFRTEPWGSEETGNLTTTGRCEELPEACDEATIKASNEALVTFKDVAAYFLEVDWDLLGGRQKELYKKVIKEIHDILISRGYSILNPDQEEDLPFMENPESQMSEQTLPSVTDDGFGNASERVRMCDEQQKDEWKHEDSSRDSTDPSADCEGGISSIIPTGEKAAAQKGERLERQKRNCSFFPRVVQPGRLNDERDFTSADVWETFTTDSNFIEHHISGLRTEVHDCQGMHKTNPSGYCGNCEKPCKCSECDKCFNEKRNLQLHKIGHMKHEPFKCLECDKCFRGKAEVKSHKMSHTGEKPFQCSDCDKSFSIKWHLKRHERSHTGEKTFQCSECDKWFRTKECDKWFRTKSGVKKHKKIHTGVELQRHKITHTEEKPFQCSECAKCFRRKVELQRHKITHIGEKPFQCSECAKCFKRKAELKRHKRTHTGEKPFQCSECAKCFKRKAELKRHKRTHTEGKAYKSSDCDKSFSLKWHLKLHERTHTGKKPFQCSEYDQSFSFKGNLK</sequence>
<keyword evidence="10" id="KW-0804">Transcription</keyword>
<dbReference type="Gene3D" id="6.10.140.140">
    <property type="match status" value="2"/>
</dbReference>
<feature type="compositionally biased region" description="Polar residues" evidence="13">
    <location>
        <begin position="239"/>
        <end position="249"/>
    </location>
</feature>
<accession>A0A6P7X3Z9</accession>
<reference evidence="17" key="1">
    <citation type="submission" date="2025-08" db="UniProtKB">
        <authorList>
            <consortium name="RefSeq"/>
        </authorList>
    </citation>
    <scope>IDENTIFICATION</scope>
</reference>
<evidence type="ECO:0000256" key="2">
    <source>
        <dbReference type="ARBA" id="ARBA00004123"/>
    </source>
</evidence>
<feature type="domain" description="KRAB" evidence="15">
    <location>
        <begin position="181"/>
        <end position="252"/>
    </location>
</feature>
<dbReference type="GO" id="GO:0000981">
    <property type="term" value="F:DNA-binding transcription factor activity, RNA polymerase II-specific"/>
    <property type="evidence" value="ECO:0007669"/>
    <property type="project" value="TreeGrafter"/>
</dbReference>
<feature type="domain" description="C2H2-type" evidence="14">
    <location>
        <begin position="386"/>
        <end position="413"/>
    </location>
</feature>
<feature type="domain" description="C2H2-type" evidence="14">
    <location>
        <begin position="414"/>
        <end position="441"/>
    </location>
</feature>
<evidence type="ECO:0000256" key="4">
    <source>
        <dbReference type="ARBA" id="ARBA00022723"/>
    </source>
</evidence>
<dbReference type="Pfam" id="PF01352">
    <property type="entry name" value="KRAB"/>
    <property type="match status" value="2"/>
</dbReference>
<dbReference type="OrthoDB" id="40579at2759"/>
<evidence type="ECO:0000256" key="1">
    <source>
        <dbReference type="ARBA" id="ARBA00003767"/>
    </source>
</evidence>
<comment type="subcellular location">
    <subcellularLocation>
        <location evidence="2">Nucleus</location>
    </subcellularLocation>
</comment>
<evidence type="ECO:0000256" key="12">
    <source>
        <dbReference type="PROSITE-ProRule" id="PRU00042"/>
    </source>
</evidence>
<dbReference type="SUPFAM" id="SSF57667">
    <property type="entry name" value="beta-beta-alpha zinc fingers"/>
    <property type="match status" value="5"/>
</dbReference>
<dbReference type="KEGG" id="muo:115462236"/>
<dbReference type="GO" id="GO:0000978">
    <property type="term" value="F:RNA polymerase II cis-regulatory region sequence-specific DNA binding"/>
    <property type="evidence" value="ECO:0007669"/>
    <property type="project" value="TreeGrafter"/>
</dbReference>
<feature type="domain" description="KRAB" evidence="15">
    <location>
        <begin position="9"/>
        <end position="80"/>
    </location>
</feature>
<feature type="domain" description="C2H2-type" evidence="14">
    <location>
        <begin position="442"/>
        <end position="469"/>
    </location>
</feature>
<comment type="similarity">
    <text evidence="3">Belongs to the krueppel C2H2-type zinc-finger protein family.</text>
</comment>
<dbReference type="InterPro" id="IPR036051">
    <property type="entry name" value="KRAB_dom_sf"/>
</dbReference>
<dbReference type="FunFam" id="3.30.160.60:FF:000936">
    <property type="entry name" value="Zinc finger protein 577"/>
    <property type="match status" value="1"/>
</dbReference>
<dbReference type="PROSITE" id="PS50157">
    <property type="entry name" value="ZINC_FINGER_C2H2_2"/>
    <property type="match status" value="8"/>
</dbReference>
<dbReference type="InterPro" id="IPR001909">
    <property type="entry name" value="KRAB"/>
</dbReference>
<dbReference type="RefSeq" id="XP_030048106.1">
    <property type="nucleotide sequence ID" value="XM_030192246.1"/>
</dbReference>
<evidence type="ECO:0000256" key="5">
    <source>
        <dbReference type="ARBA" id="ARBA00022737"/>
    </source>
</evidence>
<name>A0A6P7X3Z9_9AMPH</name>
<evidence type="ECO:0000256" key="3">
    <source>
        <dbReference type="ARBA" id="ARBA00006991"/>
    </source>
</evidence>
<proteinExistence type="inferred from homology"/>
<evidence type="ECO:0000256" key="10">
    <source>
        <dbReference type="ARBA" id="ARBA00023163"/>
    </source>
</evidence>
<dbReference type="SUPFAM" id="SSF109640">
    <property type="entry name" value="KRAB domain (Kruppel-associated box)"/>
    <property type="match status" value="2"/>
</dbReference>
<evidence type="ECO:0000256" key="11">
    <source>
        <dbReference type="ARBA" id="ARBA00023242"/>
    </source>
</evidence>
<evidence type="ECO:0000256" key="13">
    <source>
        <dbReference type="SAM" id="MobiDB-lite"/>
    </source>
</evidence>
<dbReference type="CDD" id="cd07765">
    <property type="entry name" value="KRAB_A-box"/>
    <property type="match status" value="1"/>
</dbReference>
<feature type="domain" description="C2H2-type" evidence="14">
    <location>
        <begin position="470"/>
        <end position="506"/>
    </location>
</feature>
<keyword evidence="9" id="KW-0238">DNA-binding</keyword>
<evidence type="ECO:0000256" key="9">
    <source>
        <dbReference type="ARBA" id="ARBA00023125"/>
    </source>
</evidence>
<dbReference type="InParanoid" id="A0A6P7X3Z9"/>
<keyword evidence="7" id="KW-0862">Zinc</keyword>
<dbReference type="Proteomes" id="UP000515156">
    <property type="component" value="Chromosome 2"/>
</dbReference>
<keyword evidence="6 12" id="KW-0863">Zinc-finger</keyword>
<keyword evidence="16" id="KW-1185">Reference proteome</keyword>
<feature type="region of interest" description="Disordered" evidence="13">
    <location>
        <begin position="229"/>
        <end position="249"/>
    </location>
</feature>
<dbReference type="SMART" id="SM00349">
    <property type="entry name" value="KRAB"/>
    <property type="match status" value="2"/>
</dbReference>
<dbReference type="SMART" id="SM00355">
    <property type="entry name" value="ZnF_C2H2"/>
    <property type="match status" value="8"/>
</dbReference>
<comment type="function">
    <text evidence="1">May be involved in transcriptional regulation.</text>
</comment>
<dbReference type="GO" id="GO:0031519">
    <property type="term" value="C:PcG protein complex"/>
    <property type="evidence" value="ECO:0007669"/>
    <property type="project" value="TreeGrafter"/>
</dbReference>
<evidence type="ECO:0000256" key="6">
    <source>
        <dbReference type="ARBA" id="ARBA00022771"/>
    </source>
</evidence>
<evidence type="ECO:0000259" key="15">
    <source>
        <dbReference type="PROSITE" id="PS50805"/>
    </source>
</evidence>
<dbReference type="FunFam" id="3.30.160.60:FF:001480">
    <property type="entry name" value="Si:cabz01071911.3"/>
    <property type="match status" value="1"/>
</dbReference>
<gene>
    <name evidence="17" type="primary">LOC115462236</name>
</gene>
<evidence type="ECO:0000313" key="16">
    <source>
        <dbReference type="Proteomes" id="UP000515156"/>
    </source>
</evidence>
<keyword evidence="8" id="KW-0805">Transcription regulation</keyword>
<dbReference type="Pfam" id="PF00096">
    <property type="entry name" value="zf-C2H2"/>
    <property type="match status" value="5"/>
</dbReference>
<dbReference type="PROSITE" id="PS50805">
    <property type="entry name" value="KRAB"/>
    <property type="match status" value="2"/>
</dbReference>
<dbReference type="FunFam" id="3.30.160.60:FF:002343">
    <property type="entry name" value="Zinc finger protein 33A"/>
    <property type="match status" value="2"/>
</dbReference>
<dbReference type="InterPro" id="IPR036236">
    <property type="entry name" value="Znf_C2H2_sf"/>
</dbReference>
<evidence type="ECO:0000259" key="14">
    <source>
        <dbReference type="PROSITE" id="PS50157"/>
    </source>
</evidence>
<keyword evidence="11" id="KW-0539">Nucleus</keyword>
<dbReference type="GO" id="GO:0000785">
    <property type="term" value="C:chromatin"/>
    <property type="evidence" value="ECO:0007669"/>
    <property type="project" value="TreeGrafter"/>
</dbReference>
<dbReference type="FunFam" id="3.30.160.60:FF:000710">
    <property type="entry name" value="Zinc finger protein 768"/>
    <property type="match status" value="1"/>
</dbReference>
<feature type="domain" description="C2H2-type" evidence="14">
    <location>
        <begin position="519"/>
        <end position="546"/>
    </location>
</feature>
<dbReference type="GO" id="GO:0008270">
    <property type="term" value="F:zinc ion binding"/>
    <property type="evidence" value="ECO:0007669"/>
    <property type="project" value="UniProtKB-KW"/>
</dbReference>
<evidence type="ECO:0000256" key="7">
    <source>
        <dbReference type="ARBA" id="ARBA00022833"/>
    </source>
</evidence>
<dbReference type="PANTHER" id="PTHR14003:SF25">
    <property type="entry name" value="GASTRULA ZINC FINGER PROTEIN XLCGF57.1"/>
    <property type="match status" value="1"/>
</dbReference>
<feature type="compositionally biased region" description="Basic and acidic residues" evidence="13">
    <location>
        <begin position="266"/>
        <end position="284"/>
    </location>
</feature>
<dbReference type="AlphaFoldDB" id="A0A6P7X3Z9"/>
<dbReference type="PROSITE" id="PS00028">
    <property type="entry name" value="ZINC_FINGER_C2H2_1"/>
    <property type="match status" value="6"/>
</dbReference>
<dbReference type="PANTHER" id="PTHR14003">
    <property type="entry name" value="TRANSCRIPTIONAL REPRESSOR PROTEIN YY"/>
    <property type="match status" value="1"/>
</dbReference>
<feature type="region of interest" description="Disordered" evidence="13">
    <location>
        <begin position="266"/>
        <end position="296"/>
    </location>
</feature>
<dbReference type="GeneID" id="115462236"/>
<evidence type="ECO:0000256" key="8">
    <source>
        <dbReference type="ARBA" id="ARBA00023015"/>
    </source>
</evidence>
<feature type="domain" description="C2H2-type" evidence="14">
    <location>
        <begin position="603"/>
        <end position="630"/>
    </location>
</feature>
<dbReference type="Gene3D" id="3.30.160.60">
    <property type="entry name" value="Classic Zinc Finger"/>
    <property type="match status" value="9"/>
</dbReference>
<protein>
    <submittedName>
        <fullName evidence="17">Zinc finger protein 436-like</fullName>
    </submittedName>
</protein>